<feature type="region of interest" description="Disordered" evidence="1">
    <location>
        <begin position="116"/>
        <end position="137"/>
    </location>
</feature>
<accession>D9CGH9</accession>
<sequence length="137" mass="15456">MSERVKEIAVILGKDCPHCQQMFAESKVFNSFAKRIITHIFDIQDEVLIHEATALYVGITEKERLLWASGQQRGTVKTPTFVEVDLTTGSIRADIGPQGEFSLWLLLNTMLSEMNEPRLPPPSASKAKKKRKKGEKE</sequence>
<keyword evidence="2" id="KW-0614">Plasmid</keyword>
<geneLocation type="plasmid" evidence="2">
    <name>hyperthermophilic archaeal plasmid 1</name>
</geneLocation>
<name>D9CGH9_9ARCH</name>
<gene>
    <name evidence="2" type="ORF">pHA1_gp55</name>
</gene>
<evidence type="ECO:0000313" key="2">
    <source>
        <dbReference type="EMBL" id="ADJ54333.1"/>
    </source>
</evidence>
<organism evidence="2">
    <name type="scientific">archaeon enrichment culture clone 1(2010)</name>
    <dbReference type="NCBI Taxonomy" id="795325"/>
    <lineage>
        <taxon>Archaea</taxon>
        <taxon>environmental samples</taxon>
    </lineage>
</organism>
<evidence type="ECO:0000256" key="1">
    <source>
        <dbReference type="SAM" id="MobiDB-lite"/>
    </source>
</evidence>
<dbReference type="EMBL" id="GU722198">
    <property type="protein sequence ID" value="ADJ54333.1"/>
    <property type="molecule type" value="Genomic_DNA"/>
</dbReference>
<dbReference type="AlphaFoldDB" id="D9CGH9"/>
<protein>
    <submittedName>
        <fullName evidence="2">Uncharacterized protein</fullName>
    </submittedName>
</protein>
<reference evidence="2" key="1">
    <citation type="journal article" date="2010" name="Environ. Microbiol.">
        <title>Metagenomic analyses of novel viruses and plasmids from a cultured environmental sample of hyperthermophilic neutrophiles.</title>
        <authorList>
            <person name="Garrett R.A."/>
            <person name="Prangishvili D."/>
            <person name="Shah S.A."/>
            <person name="Reuter M."/>
            <person name="Stetter K.O."/>
            <person name="Peng X."/>
        </authorList>
    </citation>
    <scope>NUCLEOTIDE SEQUENCE</scope>
    <source>
        <plasmid evidence="2">hyperthermophilic archaeal plasmid 1</plasmid>
    </source>
</reference>
<feature type="compositionally biased region" description="Basic residues" evidence="1">
    <location>
        <begin position="126"/>
        <end position="137"/>
    </location>
</feature>
<proteinExistence type="predicted"/>